<evidence type="ECO:0000313" key="13">
    <source>
        <dbReference type="EnsemblMetazoa" id="ACUA000779-PA"/>
    </source>
</evidence>
<reference evidence="14" key="1">
    <citation type="submission" date="2013-09" db="EMBL/GenBank/DDBJ databases">
        <title>The Genome Sequence of Anopheles culicifacies species A.</title>
        <authorList>
            <consortium name="The Broad Institute Genomics Platform"/>
            <person name="Neafsey D.E."/>
            <person name="Besansky N."/>
            <person name="Howell P."/>
            <person name="Walton C."/>
            <person name="Young S.K."/>
            <person name="Zeng Q."/>
            <person name="Gargeya S."/>
            <person name="Fitzgerald M."/>
            <person name="Haas B."/>
            <person name="Abouelleil A."/>
            <person name="Allen A.W."/>
            <person name="Alvarado L."/>
            <person name="Arachchi H.M."/>
            <person name="Berlin A.M."/>
            <person name="Chapman S.B."/>
            <person name="Gainer-Dewar J."/>
            <person name="Goldberg J."/>
            <person name="Griggs A."/>
            <person name="Gujja S."/>
            <person name="Hansen M."/>
            <person name="Howarth C."/>
            <person name="Imamovic A."/>
            <person name="Ireland A."/>
            <person name="Larimer J."/>
            <person name="McCowan C."/>
            <person name="Murphy C."/>
            <person name="Pearson M."/>
            <person name="Poon T.W."/>
            <person name="Priest M."/>
            <person name="Roberts A."/>
            <person name="Saif S."/>
            <person name="Shea T."/>
            <person name="Sisk P."/>
            <person name="Sykes S."/>
            <person name="Wortman J."/>
            <person name="Nusbaum C."/>
            <person name="Birren B."/>
        </authorList>
    </citation>
    <scope>NUCLEOTIDE SEQUENCE [LARGE SCALE GENOMIC DNA]</scope>
    <source>
        <strain evidence="14">A-37</strain>
    </source>
</reference>
<evidence type="ECO:0000256" key="9">
    <source>
        <dbReference type="ARBA" id="ARBA00023295"/>
    </source>
</evidence>
<proteinExistence type="inferred from homology"/>
<dbReference type="EC" id="3.2.1.25" evidence="4"/>
<dbReference type="InterPro" id="IPR054593">
    <property type="entry name" value="Beta-mannosidase-like_N2"/>
</dbReference>
<keyword evidence="7" id="KW-0325">Glycoprotein</keyword>
<dbReference type="Proteomes" id="UP000075883">
    <property type="component" value="Unassembled WGS sequence"/>
</dbReference>
<evidence type="ECO:0000256" key="7">
    <source>
        <dbReference type="ARBA" id="ARBA00023180"/>
    </source>
</evidence>
<dbReference type="Gene3D" id="3.20.20.80">
    <property type="entry name" value="Glycosidases"/>
    <property type="match status" value="1"/>
</dbReference>
<dbReference type="EMBL" id="AXCM01000001">
    <property type="status" value="NOT_ANNOTATED_CDS"/>
    <property type="molecule type" value="Genomic_DNA"/>
</dbReference>
<evidence type="ECO:0000256" key="2">
    <source>
        <dbReference type="ARBA" id="ARBA00004371"/>
    </source>
</evidence>
<dbReference type="GO" id="GO:0006516">
    <property type="term" value="P:glycoprotein catabolic process"/>
    <property type="evidence" value="ECO:0007669"/>
    <property type="project" value="TreeGrafter"/>
</dbReference>
<evidence type="ECO:0000256" key="3">
    <source>
        <dbReference type="ARBA" id="ARBA00007401"/>
    </source>
</evidence>
<evidence type="ECO:0000256" key="6">
    <source>
        <dbReference type="ARBA" id="ARBA00022801"/>
    </source>
</evidence>
<evidence type="ECO:0000256" key="1">
    <source>
        <dbReference type="ARBA" id="ARBA00000829"/>
    </source>
</evidence>
<dbReference type="FunFam" id="2.60.120.260:FF:000060">
    <property type="entry name" value="Probable beta-mannosidase"/>
    <property type="match status" value="1"/>
</dbReference>
<name>A0A182LSD3_9DIPT</name>
<dbReference type="PANTHER" id="PTHR43730">
    <property type="entry name" value="BETA-MANNOSIDASE"/>
    <property type="match status" value="1"/>
</dbReference>
<dbReference type="PANTHER" id="PTHR43730:SF1">
    <property type="entry name" value="BETA-MANNOSIDASE"/>
    <property type="match status" value="1"/>
</dbReference>
<comment type="subcellular location">
    <subcellularLocation>
        <location evidence="2">Lysosome</location>
    </subcellularLocation>
</comment>
<dbReference type="EnsemblMetazoa" id="ACUA000779-RA">
    <property type="protein sequence ID" value="ACUA000779-PA"/>
    <property type="gene ID" value="ACUA000779"/>
</dbReference>
<evidence type="ECO:0000256" key="8">
    <source>
        <dbReference type="ARBA" id="ARBA00023228"/>
    </source>
</evidence>
<dbReference type="InterPro" id="IPR050887">
    <property type="entry name" value="Beta-mannosidase_GH2"/>
</dbReference>
<dbReference type="AlphaFoldDB" id="A0A182LSD3"/>
<dbReference type="VEuPathDB" id="VectorBase:ACUA000779"/>
<comment type="similarity">
    <text evidence="3">Belongs to the glycosyl hydrolase 2 family.</text>
</comment>
<reference evidence="13" key="2">
    <citation type="submission" date="2020-05" db="UniProtKB">
        <authorList>
            <consortium name="EnsemblMetazoa"/>
        </authorList>
    </citation>
    <scope>IDENTIFICATION</scope>
    <source>
        <strain evidence="13">A-37</strain>
    </source>
</reference>
<evidence type="ECO:0000256" key="5">
    <source>
        <dbReference type="ARBA" id="ARBA00022729"/>
    </source>
</evidence>
<comment type="catalytic activity">
    <reaction evidence="1">
        <text>Hydrolysis of terminal, non-reducing beta-D-mannose residues in beta-D-mannosides.</text>
        <dbReference type="EC" id="3.2.1.25"/>
    </reaction>
</comment>
<dbReference type="Gene3D" id="2.60.120.260">
    <property type="entry name" value="Galactose-binding domain-like"/>
    <property type="match status" value="1"/>
</dbReference>
<dbReference type="GO" id="GO:0005764">
    <property type="term" value="C:lysosome"/>
    <property type="evidence" value="ECO:0007669"/>
    <property type="project" value="UniProtKB-SubCell"/>
</dbReference>
<dbReference type="STRING" id="139723.A0A182LSD3"/>
<dbReference type="Gene3D" id="2.60.40.10">
    <property type="entry name" value="Immunoglobulins"/>
    <property type="match status" value="1"/>
</dbReference>
<dbReference type="InterPro" id="IPR036156">
    <property type="entry name" value="Beta-gal/glucu_dom_sf"/>
</dbReference>
<evidence type="ECO:0000256" key="10">
    <source>
        <dbReference type="ARBA" id="ARBA00033445"/>
    </source>
</evidence>
<evidence type="ECO:0000313" key="14">
    <source>
        <dbReference type="Proteomes" id="UP000075883"/>
    </source>
</evidence>
<keyword evidence="5 11" id="KW-0732">Signal</keyword>
<dbReference type="InterPro" id="IPR013783">
    <property type="entry name" value="Ig-like_fold"/>
</dbReference>
<feature type="domain" description="Beta-mannosidase-like galactose-binding" evidence="12">
    <location>
        <begin position="65"/>
        <end position="235"/>
    </location>
</feature>
<dbReference type="InterPro" id="IPR008979">
    <property type="entry name" value="Galactose-bd-like_sf"/>
</dbReference>
<feature type="signal peptide" evidence="11">
    <location>
        <begin position="1"/>
        <end position="26"/>
    </location>
</feature>
<evidence type="ECO:0000256" key="4">
    <source>
        <dbReference type="ARBA" id="ARBA00012754"/>
    </source>
</evidence>
<dbReference type="FunFam" id="3.20.20.80:FF:000035">
    <property type="entry name" value="Mannosidase beta"/>
    <property type="match status" value="1"/>
</dbReference>
<dbReference type="Pfam" id="PF22666">
    <property type="entry name" value="Glyco_hydro_2_N2"/>
    <property type="match status" value="1"/>
</dbReference>
<dbReference type="SUPFAM" id="SSF49785">
    <property type="entry name" value="Galactose-binding domain-like"/>
    <property type="match status" value="1"/>
</dbReference>
<keyword evidence="6" id="KW-0378">Hydrolase</keyword>
<keyword evidence="9" id="KW-0326">Glycosidase</keyword>
<sequence length="964" mass="111166">MLDALKFFLFVILLLVTIMLNQHVTSKRSAELDLELLWQIQDTKGGKYDTSAEEQIGQSAEDLVQNLSIVYVIPNQTLPSGVYTALEQSMVIGSLLEEYNDVNTTWVGETDWIYRTNLSCLAEGYRYVLLTFHGVDTFASVYLGERHLGTTENMFVRYRYDVKDLCDGETQELKLEFRSPVVEALARAKDRSLPIVPTCPPNVYHGQCHVNLIRKMQASFAWDWGLAAPSMGIWKPVRLEYYSSALIRDLTVVIGEQMLESVEQWTIMVGVHLETGLSSTHLNGLLTFKIMYRSIVAKVLQVDIWAVLGVPLADESEQTLSVVNQTDINGELLVEHRLTVRKDLVDRWWPNGFGKQALYSLYVRWEDEAVNGVKLPNPDTMISEKVIRIGFRTVQLMQDPKPDGLMFYFKVNDVPIFAKGSNWIPSSILPERSYDVNYVKFLLYAARDAHMNMLRVWGGGLYESDHFYRMADELGILIWHDLMFACSMYPTDADFLRSIKEEVRQNVRRIQHHPSIAVWATNNENEVALRQNWYKTEPNYTAYYAQYVDLYVRTVLPTVEQNDRWRTVLLSSPSNGDQSIKELYIATNPQDPLYGDVHYYNYFLDGWNAAQYRGGRFVSEYGFQSFPAFTSWPEARSYGHAELSQLINHRQHNPLGNEPIFEMIRYNLPLPTDTSQSDYWPELIYLSQLSQAMIVKTETEVYRARRLEHGTMGALYWQLNDVWIAPSWSSIEYGGTFKLLHVWLRDIFAPEHLIAFVNERRLLEVVAVRDTLTPADELWDVEMRIHRYGSFRPVDRHYESVRVPANSIGLVARWDVYGHLAKRGLHPADHLVLLYAYRNDTKQRTHQPQPIAENFALLDKLKHIRTEQRVQPTVAINVVSAVCSERNNLTSVSLEVSVSVPALFVYLQLTPENSTLKQCQFSRNGFLQFQPIRTVQLTCIDPGCRNKIQARDITVRTVNELLVR</sequence>
<organism evidence="13 14">
    <name type="scientific">Anopheles culicifacies</name>
    <dbReference type="NCBI Taxonomy" id="139723"/>
    <lineage>
        <taxon>Eukaryota</taxon>
        <taxon>Metazoa</taxon>
        <taxon>Ecdysozoa</taxon>
        <taxon>Arthropoda</taxon>
        <taxon>Hexapoda</taxon>
        <taxon>Insecta</taxon>
        <taxon>Pterygota</taxon>
        <taxon>Neoptera</taxon>
        <taxon>Endopterygota</taxon>
        <taxon>Diptera</taxon>
        <taxon>Nematocera</taxon>
        <taxon>Culicoidea</taxon>
        <taxon>Culicidae</taxon>
        <taxon>Anophelinae</taxon>
        <taxon>Anopheles</taxon>
        <taxon>culicifacies species complex</taxon>
    </lineage>
</organism>
<accession>A0A182LSD3</accession>
<dbReference type="GO" id="GO:0004567">
    <property type="term" value="F:beta-mannosidase activity"/>
    <property type="evidence" value="ECO:0007669"/>
    <property type="project" value="UniProtKB-EC"/>
</dbReference>
<dbReference type="InterPro" id="IPR017853">
    <property type="entry name" value="GH"/>
</dbReference>
<feature type="chain" id="PRO_5017677151" description="beta-mannosidase" evidence="11">
    <location>
        <begin position="27"/>
        <end position="964"/>
    </location>
</feature>
<evidence type="ECO:0000259" key="12">
    <source>
        <dbReference type="Pfam" id="PF22666"/>
    </source>
</evidence>
<dbReference type="SUPFAM" id="SSF49303">
    <property type="entry name" value="beta-Galactosidase/glucuronidase domain"/>
    <property type="match status" value="1"/>
</dbReference>
<protein>
    <recommendedName>
        <fullName evidence="4">beta-mannosidase</fullName>
        <ecNumber evidence="4">3.2.1.25</ecNumber>
    </recommendedName>
    <alternativeName>
        <fullName evidence="10">Mannanase</fullName>
    </alternativeName>
</protein>
<dbReference type="SUPFAM" id="SSF51445">
    <property type="entry name" value="(Trans)glycosidases"/>
    <property type="match status" value="1"/>
</dbReference>
<keyword evidence="14" id="KW-1185">Reference proteome</keyword>
<keyword evidence="8" id="KW-0458">Lysosome</keyword>
<evidence type="ECO:0000256" key="11">
    <source>
        <dbReference type="SAM" id="SignalP"/>
    </source>
</evidence>